<sequence>MVATPQISVCIPAYDMRGQGASFLAEAFESLLTQEFKDFEVVVADQSETEDVAQLCKAYSVRLPVTYVKNQAGMRRAAANTNFAMQHGKGRVIKILFQDDYLCDPDALGALAKAFNYTRFRWCVTGSAVTRDGQTIEHPLVPSYHDQIRFGRNTISSPSVLALDAQQRERFDENLVWLMDVDLYHRCHTSYGPPVVLPDIHVVNRLHDAQVSRSVTPAQRRAELAYMKRKAGFGGIRGARSYFLQWVRSYRV</sequence>
<evidence type="ECO:0000313" key="3">
    <source>
        <dbReference type="Proteomes" id="UP001364156"/>
    </source>
</evidence>
<dbReference type="InterPro" id="IPR050834">
    <property type="entry name" value="Glycosyltransf_2"/>
</dbReference>
<keyword evidence="3" id="KW-1185">Reference proteome</keyword>
<proteinExistence type="predicted"/>
<dbReference type="SUPFAM" id="SSF53448">
    <property type="entry name" value="Nucleotide-diphospho-sugar transferases"/>
    <property type="match status" value="1"/>
</dbReference>
<dbReference type="InterPro" id="IPR001173">
    <property type="entry name" value="Glyco_trans_2-like"/>
</dbReference>
<dbReference type="RefSeq" id="WP_338548303.1">
    <property type="nucleotide sequence ID" value="NZ_CP146069.1"/>
</dbReference>
<keyword evidence="2" id="KW-0328">Glycosyltransferase</keyword>
<protein>
    <submittedName>
        <fullName evidence="2">Glycosyltransferase family A protein</fullName>
        <ecNumber evidence="2">2.4.-.-</ecNumber>
    </submittedName>
</protein>
<dbReference type="PANTHER" id="PTHR43685:SF2">
    <property type="entry name" value="GLYCOSYLTRANSFERASE 2-LIKE DOMAIN-CONTAINING PROTEIN"/>
    <property type="match status" value="1"/>
</dbReference>
<dbReference type="InterPro" id="IPR029044">
    <property type="entry name" value="Nucleotide-diphossugar_trans"/>
</dbReference>
<dbReference type="Pfam" id="PF00535">
    <property type="entry name" value="Glycos_transf_2"/>
    <property type="match status" value="1"/>
</dbReference>
<organism evidence="2 3">
    <name type="scientific">Roseovarius phycicola</name>
    <dbReference type="NCBI Taxonomy" id="3080976"/>
    <lineage>
        <taxon>Bacteria</taxon>
        <taxon>Pseudomonadati</taxon>
        <taxon>Pseudomonadota</taxon>
        <taxon>Alphaproteobacteria</taxon>
        <taxon>Rhodobacterales</taxon>
        <taxon>Roseobacteraceae</taxon>
        <taxon>Roseovarius</taxon>
    </lineage>
</organism>
<evidence type="ECO:0000259" key="1">
    <source>
        <dbReference type="Pfam" id="PF00535"/>
    </source>
</evidence>
<dbReference type="GO" id="GO:0016757">
    <property type="term" value="F:glycosyltransferase activity"/>
    <property type="evidence" value="ECO:0007669"/>
    <property type="project" value="UniProtKB-KW"/>
</dbReference>
<keyword evidence="2" id="KW-0808">Transferase</keyword>
<dbReference type="PANTHER" id="PTHR43685">
    <property type="entry name" value="GLYCOSYLTRANSFERASE"/>
    <property type="match status" value="1"/>
</dbReference>
<gene>
    <name evidence="2" type="ORF">RZ517_11140</name>
</gene>
<accession>A0ABZ2HDZ2</accession>
<evidence type="ECO:0000313" key="2">
    <source>
        <dbReference type="EMBL" id="WWR45358.1"/>
    </source>
</evidence>
<dbReference type="Gene3D" id="3.90.550.10">
    <property type="entry name" value="Spore Coat Polysaccharide Biosynthesis Protein SpsA, Chain A"/>
    <property type="match status" value="1"/>
</dbReference>
<name>A0ABZ2HDZ2_9RHOB</name>
<reference evidence="2 3" key="1">
    <citation type="submission" date="2023-10" db="EMBL/GenBank/DDBJ databases">
        <title>Roseovarius strain S88 nov., isolated from a marine algae.</title>
        <authorList>
            <person name="Lee M.W."/>
            <person name="Lee J.K."/>
            <person name="Kim J.M."/>
            <person name="Choi D.G."/>
            <person name="Baek J.H."/>
            <person name="Bayburt H."/>
            <person name="Jung J.J."/>
            <person name="Han D.M."/>
            <person name="Jeon C.O."/>
        </authorList>
    </citation>
    <scope>NUCLEOTIDE SEQUENCE [LARGE SCALE GENOMIC DNA]</scope>
    <source>
        <strain evidence="2 3">S88</strain>
    </source>
</reference>
<dbReference type="EMBL" id="CP146069">
    <property type="protein sequence ID" value="WWR45358.1"/>
    <property type="molecule type" value="Genomic_DNA"/>
</dbReference>
<dbReference type="EC" id="2.4.-.-" evidence="2"/>
<feature type="domain" description="Glycosyltransferase 2-like" evidence="1">
    <location>
        <begin position="8"/>
        <end position="121"/>
    </location>
</feature>
<dbReference type="CDD" id="cd00761">
    <property type="entry name" value="Glyco_tranf_GTA_type"/>
    <property type="match status" value="1"/>
</dbReference>
<dbReference type="Proteomes" id="UP001364156">
    <property type="component" value="Chromosome"/>
</dbReference>